<reference evidence="2" key="1">
    <citation type="journal article" date="2022" name="Mol. Ecol. Resour.">
        <title>The genomes of chicory, endive, great burdock and yacon provide insights into Asteraceae palaeo-polyploidization history and plant inulin production.</title>
        <authorList>
            <person name="Fan W."/>
            <person name="Wang S."/>
            <person name="Wang H."/>
            <person name="Wang A."/>
            <person name="Jiang F."/>
            <person name="Liu H."/>
            <person name="Zhao H."/>
            <person name="Xu D."/>
            <person name="Zhang Y."/>
        </authorList>
    </citation>
    <scope>NUCLEOTIDE SEQUENCE [LARGE SCALE GENOMIC DNA]</scope>
    <source>
        <strain evidence="2">cv. Yunnan</strain>
    </source>
</reference>
<protein>
    <submittedName>
        <fullName evidence="1">Uncharacterized protein</fullName>
    </submittedName>
</protein>
<evidence type="ECO:0000313" key="1">
    <source>
        <dbReference type="EMBL" id="KAI3704918.1"/>
    </source>
</evidence>
<dbReference type="Proteomes" id="UP001056120">
    <property type="component" value="Linkage Group LG25"/>
</dbReference>
<proteinExistence type="predicted"/>
<keyword evidence="2" id="KW-1185">Reference proteome</keyword>
<comment type="caution">
    <text evidence="1">The sequence shown here is derived from an EMBL/GenBank/DDBJ whole genome shotgun (WGS) entry which is preliminary data.</text>
</comment>
<organism evidence="1 2">
    <name type="scientific">Smallanthus sonchifolius</name>
    <dbReference type="NCBI Taxonomy" id="185202"/>
    <lineage>
        <taxon>Eukaryota</taxon>
        <taxon>Viridiplantae</taxon>
        <taxon>Streptophyta</taxon>
        <taxon>Embryophyta</taxon>
        <taxon>Tracheophyta</taxon>
        <taxon>Spermatophyta</taxon>
        <taxon>Magnoliopsida</taxon>
        <taxon>eudicotyledons</taxon>
        <taxon>Gunneridae</taxon>
        <taxon>Pentapetalae</taxon>
        <taxon>asterids</taxon>
        <taxon>campanulids</taxon>
        <taxon>Asterales</taxon>
        <taxon>Asteraceae</taxon>
        <taxon>Asteroideae</taxon>
        <taxon>Heliantheae alliance</taxon>
        <taxon>Millerieae</taxon>
        <taxon>Smallanthus</taxon>
    </lineage>
</organism>
<dbReference type="EMBL" id="CM042042">
    <property type="protein sequence ID" value="KAI3704918.1"/>
    <property type="molecule type" value="Genomic_DNA"/>
</dbReference>
<name>A0ACB9A549_9ASTR</name>
<sequence length="528" mass="58733">MKVALFINFISIIISYSSTTTAAAATATTTATINWWCLQTPHPETCIHHVTKRSPASATISGNQFLDMTVQAAIDEARVALKQTQEIESTYPNVPGKSLWGSCVEYFDGIVFTLNMVLDHTLQPTPLDVQTWLSAGLTYITVCNKGFESINMINTMQHVISTNVTELIINSLAISVAITRTHIHGPDDWNVRDEYKPTDLAIETPDVVVAQDGSGDFITVQEAVDYAVHRRPNERFVIYVKAGVYKENVEIPRAFRNIKMLGDGINKTIITGDRHCGGDAKDTSKAGDLQESATFKVWSRKFIARDITFQNTAGPEGEQAVALLSASDKSAFYRCSFEGYQDTLFTIAYRQFYKECQIFGTVDFIFGGAAAVFQDCEIFLRKPLPGGGLVLTAHGRNIHYEPVGYSLQGCKITAEPGFKPGDYEKAFLGRPWFGVSRTVYMQSFLDDIVDPKGRMDSWGHKQSAYCGEYNNYGPGSFTNQRVKWPHYQAINDQMIAEFFTVANFISGNIWLPETGVPFTPGLENQSYD</sequence>
<reference evidence="1 2" key="2">
    <citation type="journal article" date="2022" name="Mol. Ecol. Resour.">
        <title>The genomes of chicory, endive, great burdock and yacon provide insights into Asteraceae paleo-polyploidization history and plant inulin production.</title>
        <authorList>
            <person name="Fan W."/>
            <person name="Wang S."/>
            <person name="Wang H."/>
            <person name="Wang A."/>
            <person name="Jiang F."/>
            <person name="Liu H."/>
            <person name="Zhao H."/>
            <person name="Xu D."/>
            <person name="Zhang Y."/>
        </authorList>
    </citation>
    <scope>NUCLEOTIDE SEQUENCE [LARGE SCALE GENOMIC DNA]</scope>
    <source>
        <strain evidence="2">cv. Yunnan</strain>
        <tissue evidence="1">Leaves</tissue>
    </source>
</reference>
<gene>
    <name evidence="1" type="ORF">L1987_75147</name>
</gene>
<evidence type="ECO:0000313" key="2">
    <source>
        <dbReference type="Proteomes" id="UP001056120"/>
    </source>
</evidence>
<accession>A0ACB9A549</accession>